<organism evidence="1 2">
    <name type="scientific">Actinoplanes cyaneus</name>
    <dbReference type="NCBI Taxonomy" id="52696"/>
    <lineage>
        <taxon>Bacteria</taxon>
        <taxon>Bacillati</taxon>
        <taxon>Actinomycetota</taxon>
        <taxon>Actinomycetes</taxon>
        <taxon>Micromonosporales</taxon>
        <taxon>Micromonosporaceae</taxon>
        <taxon>Actinoplanes</taxon>
    </lineage>
</organism>
<gene>
    <name evidence="1" type="ORF">Acy02nite_74270</name>
</gene>
<reference evidence="1" key="1">
    <citation type="submission" date="2021-01" db="EMBL/GenBank/DDBJ databases">
        <title>Whole genome shotgun sequence of Actinoplanes cyaneus NBRC 14990.</title>
        <authorList>
            <person name="Komaki H."/>
            <person name="Tamura T."/>
        </authorList>
    </citation>
    <scope>NUCLEOTIDE SEQUENCE</scope>
    <source>
        <strain evidence="1">NBRC 14990</strain>
    </source>
</reference>
<dbReference type="Proteomes" id="UP000619479">
    <property type="component" value="Unassembled WGS sequence"/>
</dbReference>
<evidence type="ECO:0000313" key="2">
    <source>
        <dbReference type="Proteomes" id="UP000619479"/>
    </source>
</evidence>
<proteinExistence type="predicted"/>
<keyword evidence="2" id="KW-1185">Reference proteome</keyword>
<evidence type="ECO:0000313" key="1">
    <source>
        <dbReference type="EMBL" id="GID69546.1"/>
    </source>
</evidence>
<sequence>MATTRTDWRERVTAEEIRAVWGDRLEPVDAALLHPGLSESVRDFLTTVGLPTLKVRDLVPVRDERLGTTTEHDARPYVPLLVSTNDRYRLGVDPDTDRVVYLAADPEFDQYVNAHPALFVYFLGVFVTRFWERPEPTEEIGGRFVADMYSDLEHRDPESVDETTWWTAQLTQAETD</sequence>
<dbReference type="Pfam" id="PF14435">
    <property type="entry name" value="SUKH-4"/>
    <property type="match status" value="1"/>
</dbReference>
<dbReference type="EMBL" id="BOMH01000063">
    <property type="protein sequence ID" value="GID69546.1"/>
    <property type="molecule type" value="Genomic_DNA"/>
</dbReference>
<dbReference type="InterPro" id="IPR025851">
    <property type="entry name" value="SUKH-4"/>
</dbReference>
<dbReference type="AlphaFoldDB" id="A0A919MFT7"/>
<dbReference type="RefSeq" id="WP_203752089.1">
    <property type="nucleotide sequence ID" value="NZ_BAAAUC010000040.1"/>
</dbReference>
<name>A0A919MFT7_9ACTN</name>
<accession>A0A919MFT7</accession>
<protein>
    <recommendedName>
        <fullName evidence="3">SUKH-4 immunity protein of toxin-antitoxin system</fullName>
    </recommendedName>
</protein>
<comment type="caution">
    <text evidence="1">The sequence shown here is derived from an EMBL/GenBank/DDBJ whole genome shotgun (WGS) entry which is preliminary data.</text>
</comment>
<evidence type="ECO:0008006" key="3">
    <source>
        <dbReference type="Google" id="ProtNLM"/>
    </source>
</evidence>